<dbReference type="InterPro" id="IPR047867">
    <property type="entry name" value="Ribosomal_uL22_bac/org-type"/>
</dbReference>
<dbReference type="Proteomes" id="UP000023152">
    <property type="component" value="Unassembled WGS sequence"/>
</dbReference>
<dbReference type="InterPro" id="IPR036394">
    <property type="entry name" value="Ribosomal_uL22_sf"/>
</dbReference>
<protein>
    <submittedName>
        <fullName evidence="5">Ribosomal protein L22</fullName>
    </submittedName>
</protein>
<evidence type="ECO:0000256" key="4">
    <source>
        <dbReference type="RuleBase" id="RU004005"/>
    </source>
</evidence>
<evidence type="ECO:0000313" key="6">
    <source>
        <dbReference type="Proteomes" id="UP000023152"/>
    </source>
</evidence>
<sequence length="141" mass="16367">MVKSCRRNIRGYVRKYNMFAWHLKGMPVDEALIQMRFARSRRSYEFFSLLRNAQANAVHQYGMNPDTLIIDNLRVLRAHQPKVLRIRGKGGSMVMRLRHSHLICRVKENAKLTNKAWRGIGPKSDTKVMANDTPVPHIVVN</sequence>
<evidence type="ECO:0000256" key="3">
    <source>
        <dbReference type="ARBA" id="ARBA00023274"/>
    </source>
</evidence>
<dbReference type="Pfam" id="PF00237">
    <property type="entry name" value="Ribosomal_L22"/>
    <property type="match status" value="1"/>
</dbReference>
<dbReference type="PANTHER" id="PTHR13501:SF8">
    <property type="entry name" value="LARGE RIBOSOMAL SUBUNIT PROTEIN UL22M"/>
    <property type="match status" value="1"/>
</dbReference>
<keyword evidence="2 4" id="KW-0689">Ribosomal protein</keyword>
<keyword evidence="6" id="KW-1185">Reference proteome</keyword>
<dbReference type="PANTHER" id="PTHR13501">
    <property type="entry name" value="CHLOROPLAST 50S RIBOSOMAL PROTEIN L22-RELATED"/>
    <property type="match status" value="1"/>
</dbReference>
<evidence type="ECO:0000256" key="2">
    <source>
        <dbReference type="ARBA" id="ARBA00022980"/>
    </source>
</evidence>
<dbReference type="OrthoDB" id="416470at2759"/>
<comment type="similarity">
    <text evidence="1 4">Belongs to the universal ribosomal protein uL22 family.</text>
</comment>
<proteinExistence type="inferred from homology"/>
<dbReference type="GO" id="GO:0003735">
    <property type="term" value="F:structural constituent of ribosome"/>
    <property type="evidence" value="ECO:0007669"/>
    <property type="project" value="InterPro"/>
</dbReference>
<dbReference type="InterPro" id="IPR001063">
    <property type="entry name" value="Ribosomal_uL22"/>
</dbReference>
<dbReference type="Gene3D" id="3.90.470.10">
    <property type="entry name" value="Ribosomal protein L22/L17"/>
    <property type="match status" value="1"/>
</dbReference>
<accession>X6MDX0</accession>
<reference evidence="5 6" key="1">
    <citation type="journal article" date="2013" name="Curr. Biol.">
        <title>The Genome of the Foraminiferan Reticulomyxa filosa.</title>
        <authorList>
            <person name="Glockner G."/>
            <person name="Hulsmann N."/>
            <person name="Schleicher M."/>
            <person name="Noegel A.A."/>
            <person name="Eichinger L."/>
            <person name="Gallinger C."/>
            <person name="Pawlowski J."/>
            <person name="Sierra R."/>
            <person name="Euteneuer U."/>
            <person name="Pillet L."/>
            <person name="Moustafa A."/>
            <person name="Platzer M."/>
            <person name="Groth M."/>
            <person name="Szafranski K."/>
            <person name="Schliwa M."/>
        </authorList>
    </citation>
    <scope>NUCLEOTIDE SEQUENCE [LARGE SCALE GENOMIC DNA]</scope>
</reference>
<dbReference type="AlphaFoldDB" id="X6MDX0"/>
<comment type="caution">
    <text evidence="5">The sequence shown here is derived from an EMBL/GenBank/DDBJ whole genome shotgun (WGS) entry which is preliminary data.</text>
</comment>
<dbReference type="GO" id="GO:0006412">
    <property type="term" value="P:translation"/>
    <property type="evidence" value="ECO:0007669"/>
    <property type="project" value="InterPro"/>
</dbReference>
<dbReference type="EMBL" id="ASPP01021964">
    <property type="protein sequence ID" value="ETO11846.1"/>
    <property type="molecule type" value="Genomic_DNA"/>
</dbReference>
<evidence type="ECO:0000256" key="1">
    <source>
        <dbReference type="ARBA" id="ARBA00009451"/>
    </source>
</evidence>
<gene>
    <name evidence="5" type="ORF">RFI_25530</name>
</gene>
<dbReference type="SUPFAM" id="SSF54843">
    <property type="entry name" value="Ribosomal protein L22"/>
    <property type="match status" value="1"/>
</dbReference>
<name>X6MDX0_RETFI</name>
<keyword evidence="3 4" id="KW-0687">Ribonucleoprotein</keyword>
<organism evidence="5 6">
    <name type="scientific">Reticulomyxa filosa</name>
    <dbReference type="NCBI Taxonomy" id="46433"/>
    <lineage>
        <taxon>Eukaryota</taxon>
        <taxon>Sar</taxon>
        <taxon>Rhizaria</taxon>
        <taxon>Retaria</taxon>
        <taxon>Foraminifera</taxon>
        <taxon>Monothalamids</taxon>
        <taxon>Reticulomyxidae</taxon>
        <taxon>Reticulomyxa</taxon>
    </lineage>
</organism>
<dbReference type="GO" id="GO:0005762">
    <property type="term" value="C:mitochondrial large ribosomal subunit"/>
    <property type="evidence" value="ECO:0007669"/>
    <property type="project" value="TreeGrafter"/>
</dbReference>
<evidence type="ECO:0000313" key="5">
    <source>
        <dbReference type="EMBL" id="ETO11846.1"/>
    </source>
</evidence>